<keyword evidence="10" id="KW-1185">Reference proteome</keyword>
<dbReference type="Proteomes" id="UP000192247">
    <property type="component" value="Unassembled WGS sequence"/>
</dbReference>
<evidence type="ECO:0000256" key="4">
    <source>
        <dbReference type="ARBA" id="ARBA00022777"/>
    </source>
</evidence>
<evidence type="ECO:0000313" key="9">
    <source>
        <dbReference type="EMBL" id="OQR73284.1"/>
    </source>
</evidence>
<evidence type="ECO:0000256" key="5">
    <source>
        <dbReference type="ARBA" id="ARBA00022840"/>
    </source>
</evidence>
<dbReference type="InterPro" id="IPR051175">
    <property type="entry name" value="CLK_kinases"/>
</dbReference>
<dbReference type="GO" id="GO:0005634">
    <property type="term" value="C:nucleus"/>
    <property type="evidence" value="ECO:0007669"/>
    <property type="project" value="TreeGrafter"/>
</dbReference>
<sequence length="172" mass="19657">MRVISLWQGALCSHNRSGHLCSHHNNPVSAEAAAEYATNEVVLYCVNVIVSTLGEGTFGKVVEVSDEETDQKLALKIIKNVDKYREAAKLEINVLEKLRQGRDPALQALCVRMMDWFDYYGHMCILFEMLGISVFDFLKENHYQPYPLDQVRHIGYQLILSVMLKKELMSGY</sequence>
<feature type="domain" description="Protein kinase" evidence="8">
    <location>
        <begin position="47"/>
        <end position="172"/>
    </location>
</feature>
<dbReference type="Gene3D" id="3.30.200.20">
    <property type="entry name" value="Phosphorylase Kinase, domain 1"/>
    <property type="match status" value="1"/>
</dbReference>
<evidence type="ECO:0000313" key="10">
    <source>
        <dbReference type="Proteomes" id="UP000192247"/>
    </source>
</evidence>
<proteinExistence type="inferred from homology"/>
<evidence type="ECO:0000256" key="1">
    <source>
        <dbReference type="ARBA" id="ARBA00022527"/>
    </source>
</evidence>
<dbReference type="InParanoid" id="A0A1V9XIC1"/>
<dbReference type="GO" id="GO:0004674">
    <property type="term" value="F:protein serine/threonine kinase activity"/>
    <property type="evidence" value="ECO:0007669"/>
    <property type="project" value="UniProtKB-KW"/>
</dbReference>
<dbReference type="GO" id="GO:0043484">
    <property type="term" value="P:regulation of RNA splicing"/>
    <property type="evidence" value="ECO:0007669"/>
    <property type="project" value="TreeGrafter"/>
</dbReference>
<evidence type="ECO:0000259" key="8">
    <source>
        <dbReference type="PROSITE" id="PS50011"/>
    </source>
</evidence>
<dbReference type="AlphaFoldDB" id="A0A1V9XIC1"/>
<keyword evidence="4 9" id="KW-0418">Kinase</keyword>
<evidence type="ECO:0000256" key="2">
    <source>
        <dbReference type="ARBA" id="ARBA00022679"/>
    </source>
</evidence>
<dbReference type="InterPro" id="IPR000719">
    <property type="entry name" value="Prot_kinase_dom"/>
</dbReference>
<dbReference type="SUPFAM" id="SSF56112">
    <property type="entry name" value="Protein kinase-like (PK-like)"/>
    <property type="match status" value="1"/>
</dbReference>
<gene>
    <name evidence="9" type="ORF">BIW11_09828</name>
</gene>
<dbReference type="Pfam" id="PF00069">
    <property type="entry name" value="Pkinase"/>
    <property type="match status" value="1"/>
</dbReference>
<dbReference type="Gene3D" id="1.10.510.10">
    <property type="entry name" value="Transferase(Phosphotransferase) domain 1"/>
    <property type="match status" value="1"/>
</dbReference>
<protein>
    <submittedName>
        <fullName evidence="9">Serine/threonine-protein kinase Doa-like</fullName>
    </submittedName>
</protein>
<keyword evidence="5 7" id="KW-0067">ATP-binding</keyword>
<dbReference type="PANTHER" id="PTHR45646:SF11">
    <property type="entry name" value="SERINE_THREONINE-PROTEIN KINASE DOA"/>
    <property type="match status" value="1"/>
</dbReference>
<dbReference type="GO" id="GO:0005524">
    <property type="term" value="F:ATP binding"/>
    <property type="evidence" value="ECO:0007669"/>
    <property type="project" value="UniProtKB-UniRule"/>
</dbReference>
<dbReference type="InterPro" id="IPR011009">
    <property type="entry name" value="Kinase-like_dom_sf"/>
</dbReference>
<evidence type="ECO:0000256" key="6">
    <source>
        <dbReference type="ARBA" id="ARBA00037966"/>
    </source>
</evidence>
<keyword evidence="1" id="KW-0723">Serine/threonine-protein kinase</keyword>
<keyword evidence="3 7" id="KW-0547">Nucleotide-binding</keyword>
<dbReference type="PROSITE" id="PS00107">
    <property type="entry name" value="PROTEIN_KINASE_ATP"/>
    <property type="match status" value="1"/>
</dbReference>
<dbReference type="PANTHER" id="PTHR45646">
    <property type="entry name" value="SERINE/THREONINE-PROTEIN KINASE DOA-RELATED"/>
    <property type="match status" value="1"/>
</dbReference>
<dbReference type="EMBL" id="MNPL01010201">
    <property type="protein sequence ID" value="OQR73284.1"/>
    <property type="molecule type" value="Genomic_DNA"/>
</dbReference>
<keyword evidence="2" id="KW-0808">Transferase</keyword>
<dbReference type="OrthoDB" id="283111at2759"/>
<dbReference type="InterPro" id="IPR017441">
    <property type="entry name" value="Protein_kinase_ATP_BS"/>
</dbReference>
<organism evidence="9 10">
    <name type="scientific">Tropilaelaps mercedesae</name>
    <dbReference type="NCBI Taxonomy" id="418985"/>
    <lineage>
        <taxon>Eukaryota</taxon>
        <taxon>Metazoa</taxon>
        <taxon>Ecdysozoa</taxon>
        <taxon>Arthropoda</taxon>
        <taxon>Chelicerata</taxon>
        <taxon>Arachnida</taxon>
        <taxon>Acari</taxon>
        <taxon>Parasitiformes</taxon>
        <taxon>Mesostigmata</taxon>
        <taxon>Gamasina</taxon>
        <taxon>Dermanyssoidea</taxon>
        <taxon>Laelapidae</taxon>
        <taxon>Tropilaelaps</taxon>
    </lineage>
</organism>
<evidence type="ECO:0000256" key="3">
    <source>
        <dbReference type="ARBA" id="ARBA00022741"/>
    </source>
</evidence>
<feature type="binding site" evidence="7">
    <location>
        <position position="76"/>
    </location>
    <ligand>
        <name>ATP</name>
        <dbReference type="ChEBI" id="CHEBI:30616"/>
    </ligand>
</feature>
<evidence type="ECO:0000256" key="7">
    <source>
        <dbReference type="PROSITE-ProRule" id="PRU10141"/>
    </source>
</evidence>
<name>A0A1V9XIC1_9ACAR</name>
<dbReference type="PROSITE" id="PS50011">
    <property type="entry name" value="PROTEIN_KINASE_DOM"/>
    <property type="match status" value="1"/>
</dbReference>
<accession>A0A1V9XIC1</accession>
<dbReference type="STRING" id="418985.A0A1V9XIC1"/>
<comment type="similarity">
    <text evidence="6">Belongs to the protein kinase superfamily. CMGC Ser/Thr protein kinase family. Lammer subfamily.</text>
</comment>
<comment type="caution">
    <text evidence="9">The sequence shown here is derived from an EMBL/GenBank/DDBJ whole genome shotgun (WGS) entry which is preliminary data.</text>
</comment>
<reference evidence="9 10" key="1">
    <citation type="journal article" date="2017" name="Gigascience">
        <title>Draft genome of the honey bee ectoparasitic mite, Tropilaelaps mercedesae, is shaped by the parasitic life history.</title>
        <authorList>
            <person name="Dong X."/>
            <person name="Armstrong S.D."/>
            <person name="Xia D."/>
            <person name="Makepeace B.L."/>
            <person name="Darby A.C."/>
            <person name="Kadowaki T."/>
        </authorList>
    </citation>
    <scope>NUCLEOTIDE SEQUENCE [LARGE SCALE GENOMIC DNA]</scope>
    <source>
        <strain evidence="9">Wuxi-XJTLU</strain>
    </source>
</reference>